<protein>
    <submittedName>
        <fullName evidence="1">Uncharacterized protein</fullName>
    </submittedName>
</protein>
<gene>
    <name evidence="1" type="primary">orf147</name>
</gene>
<dbReference type="GeneID" id="857425"/>
<dbReference type="RefSeq" id="XP_001713643.1">
    <property type="nucleotide sequence ID" value="XM_001713591.1"/>
</dbReference>
<dbReference type="AlphaFoldDB" id="Q98RL0"/>
<proteinExistence type="predicted"/>
<keyword evidence="1" id="KW-0542">Nucleomorph</keyword>
<organism evidence="1 2">
    <name type="scientific">Guillardia theta</name>
    <name type="common">Cryptophyte</name>
    <name type="synonym">Cryptomonas phi</name>
    <dbReference type="NCBI Taxonomy" id="55529"/>
    <lineage>
        <taxon>Eukaryota</taxon>
        <taxon>Cryptophyceae</taxon>
        <taxon>Pyrenomonadales</taxon>
        <taxon>Geminigeraceae</taxon>
        <taxon>Guillardia</taxon>
    </lineage>
</organism>
<dbReference type="PIR" id="C90101">
    <property type="entry name" value="C90101"/>
</dbReference>
<dbReference type="Proteomes" id="UP000242167">
    <property type="component" value="Nucleomorph 1"/>
</dbReference>
<geneLocation type="nucleomorph" evidence="1"/>
<name>Q98RL0_GUITH</name>
<dbReference type="EMBL" id="AF165818">
    <property type="protein sequence ID" value="AAK39938.1"/>
    <property type="molecule type" value="Genomic_DNA"/>
</dbReference>
<accession>Q98RL0</accession>
<reference evidence="1 2" key="1">
    <citation type="journal article" date="2001" name="Nature">
        <title>The highly reduced genome of an enslaved algal nucleus.</title>
        <authorList>
            <person name="Douglas S."/>
            <person name="Zauner S."/>
            <person name="Fraunholz M."/>
            <person name="Beaton M."/>
            <person name="Penny S."/>
            <person name="Deng L."/>
            <person name="Wu X."/>
            <person name="Reith M."/>
            <person name="Cavalier-Smith T."/>
            <person name="Maier U."/>
        </authorList>
    </citation>
    <scope>NUCLEOTIDE SEQUENCE [LARGE SCALE GENOMIC DNA]</scope>
</reference>
<sequence>MKKQKMTQIKYNYDSCVNKDISPEEIRIKKKKDICISDKLKLLIEKIYNLKFCKEKLLLKNSKQLVINDKNDIIIALNLNKDGLSVRNVLWSYENVKEDLMEMSLKNNNQRLILACKSKTDIKIFNFKMVHEKYNVREIIKNWYLVK</sequence>
<evidence type="ECO:0000313" key="1">
    <source>
        <dbReference type="EMBL" id="AAK39938.1"/>
    </source>
</evidence>
<evidence type="ECO:0000313" key="2">
    <source>
        <dbReference type="Proteomes" id="UP000242167"/>
    </source>
</evidence>